<evidence type="ECO:0000313" key="3">
    <source>
        <dbReference type="Proteomes" id="UP000271678"/>
    </source>
</evidence>
<dbReference type="InterPro" id="IPR041698">
    <property type="entry name" value="Methyltransf_25"/>
</dbReference>
<keyword evidence="3" id="KW-1185">Reference proteome</keyword>
<dbReference type="Pfam" id="PF13649">
    <property type="entry name" value="Methyltransf_25"/>
    <property type="match status" value="1"/>
</dbReference>
<dbReference type="CDD" id="cd02440">
    <property type="entry name" value="AdoMet_MTases"/>
    <property type="match status" value="1"/>
</dbReference>
<dbReference type="RefSeq" id="WP_123270863.1">
    <property type="nucleotide sequence ID" value="NZ_RJJQ01000005.1"/>
</dbReference>
<organism evidence="2 3">
    <name type="scientific">Flexivirga caeni</name>
    <dbReference type="NCBI Taxonomy" id="2294115"/>
    <lineage>
        <taxon>Bacteria</taxon>
        <taxon>Bacillati</taxon>
        <taxon>Actinomycetota</taxon>
        <taxon>Actinomycetes</taxon>
        <taxon>Micrococcales</taxon>
        <taxon>Dermacoccaceae</taxon>
        <taxon>Flexivirga</taxon>
    </lineage>
</organism>
<evidence type="ECO:0000259" key="1">
    <source>
        <dbReference type="Pfam" id="PF13649"/>
    </source>
</evidence>
<dbReference type="InterPro" id="IPR029063">
    <property type="entry name" value="SAM-dependent_MTases_sf"/>
</dbReference>
<evidence type="ECO:0000313" key="2">
    <source>
        <dbReference type="EMBL" id="RNI23280.1"/>
    </source>
</evidence>
<proteinExistence type="predicted"/>
<reference evidence="2 3" key="1">
    <citation type="submission" date="2018-11" db="EMBL/GenBank/DDBJ databases">
        <title>Draft genome of Simplicispira Flexivirga sp. BO-16.</title>
        <authorList>
            <person name="Im W.T."/>
        </authorList>
    </citation>
    <scope>NUCLEOTIDE SEQUENCE [LARGE SCALE GENOMIC DNA]</scope>
    <source>
        <strain evidence="2 3">BO-16</strain>
    </source>
</reference>
<dbReference type="GO" id="GO:0008168">
    <property type="term" value="F:methyltransferase activity"/>
    <property type="evidence" value="ECO:0007669"/>
    <property type="project" value="UniProtKB-KW"/>
</dbReference>
<feature type="domain" description="Methyltransferase" evidence="1">
    <location>
        <begin position="46"/>
        <end position="136"/>
    </location>
</feature>
<name>A0A3M9MCI2_9MICO</name>
<dbReference type="EMBL" id="RJJQ01000005">
    <property type="protein sequence ID" value="RNI23280.1"/>
    <property type="molecule type" value="Genomic_DNA"/>
</dbReference>
<accession>A0A3M9MCI2</accession>
<dbReference type="GO" id="GO:0032259">
    <property type="term" value="P:methylation"/>
    <property type="evidence" value="ECO:0007669"/>
    <property type="project" value="UniProtKB-KW"/>
</dbReference>
<comment type="caution">
    <text evidence="2">The sequence shown here is derived from an EMBL/GenBank/DDBJ whole genome shotgun (WGS) entry which is preliminary data.</text>
</comment>
<keyword evidence="2" id="KW-0808">Transferase</keyword>
<dbReference type="Proteomes" id="UP000271678">
    <property type="component" value="Unassembled WGS sequence"/>
</dbReference>
<dbReference type="AlphaFoldDB" id="A0A3M9MCI2"/>
<dbReference type="OrthoDB" id="3172472at2"/>
<dbReference type="Gene3D" id="3.40.50.150">
    <property type="entry name" value="Vaccinia Virus protein VP39"/>
    <property type="match status" value="1"/>
</dbReference>
<keyword evidence="2" id="KW-0489">Methyltransferase</keyword>
<sequence length="244" mass="26721">MTSSSDLWDAETAEMYDDESSYMFAPGVLRPTVDFLAELAGDGPALEFAIGTGRVAIPLMDRGIAVSGIDLSAPMVEQLRAKRAGLPATVGDMATTTVEGRFSLVYLVFNSLGNVRTQDEQVAVFANAAHHLAPGGRFVIELWVPGIRRFPPGQAAVPFHIGDDHAGFDTYDLATQQGTSHHYTRRRDGSFRYGVSNFRYVWPAECDLMARLAGMTLERRLADWDGSEFTGDSESHVSVWRMPG</sequence>
<gene>
    <name evidence="2" type="ORF">EFY87_07600</name>
</gene>
<dbReference type="SUPFAM" id="SSF53335">
    <property type="entry name" value="S-adenosyl-L-methionine-dependent methyltransferases"/>
    <property type="match status" value="1"/>
</dbReference>
<protein>
    <submittedName>
        <fullName evidence="2">Class I SAM-dependent methyltransferase</fullName>
    </submittedName>
</protein>